<proteinExistence type="predicted"/>
<feature type="domain" description="HTH luxR-type" evidence="4">
    <location>
        <begin position="171"/>
        <end position="233"/>
    </location>
</feature>
<evidence type="ECO:0000256" key="1">
    <source>
        <dbReference type="ARBA" id="ARBA00023015"/>
    </source>
</evidence>
<name>A0A178N1H4_9PROT</name>
<dbReference type="Pfam" id="PF00196">
    <property type="entry name" value="GerE"/>
    <property type="match status" value="1"/>
</dbReference>
<dbReference type="InterPro" id="IPR036388">
    <property type="entry name" value="WH-like_DNA-bd_sf"/>
</dbReference>
<evidence type="ECO:0000313" key="5">
    <source>
        <dbReference type="EMBL" id="OAN66033.1"/>
    </source>
</evidence>
<evidence type="ECO:0000313" key="6">
    <source>
        <dbReference type="Proteomes" id="UP000078543"/>
    </source>
</evidence>
<keyword evidence="2" id="KW-0238">DNA-binding</keyword>
<sequence>MDQAVLHFIEAAARASGVAQLNESFLHTMRGYGIGLFAAAVLDPLRLRPEHFLASNYPSHWIEHYTDRGYDKVDPVVLRSLSADQAFVWTEPQAPRPARQLFDEAAEAGIVSGFAVPITLRNGRHSVVSVTSDLGGSEFERLMKSAGRAVQTAIYCYHDTLCDLAGIGGHRPSPIPKLEAEVLRWLAAGKSTQAIGEILCMPECAVERHVVNALERLNLTSRDHLAAEAWRRGYLSA</sequence>
<gene>
    <name evidence="5" type="ORF">A6A05_18645</name>
</gene>
<dbReference type="Gene3D" id="3.30.450.80">
    <property type="entry name" value="Transcription factor LuxR-like, autoinducer-binding domain"/>
    <property type="match status" value="1"/>
</dbReference>
<dbReference type="EMBL" id="LWQU01000017">
    <property type="protein sequence ID" value="OAN66033.1"/>
    <property type="molecule type" value="Genomic_DNA"/>
</dbReference>
<dbReference type="Proteomes" id="UP000078543">
    <property type="component" value="Unassembled WGS sequence"/>
</dbReference>
<comment type="caution">
    <text evidence="5">The sequence shown here is derived from an EMBL/GenBank/DDBJ whole genome shotgun (WGS) entry which is preliminary data.</text>
</comment>
<dbReference type="AlphaFoldDB" id="A0A178N1H4"/>
<dbReference type="Pfam" id="PF03472">
    <property type="entry name" value="Autoind_bind"/>
    <property type="match status" value="1"/>
</dbReference>
<accession>A0A178N1H4</accession>
<keyword evidence="1" id="KW-0805">Transcription regulation</keyword>
<dbReference type="InterPro" id="IPR036693">
    <property type="entry name" value="TF_LuxR_autoind-bd_dom_sf"/>
</dbReference>
<keyword evidence="6" id="KW-1185">Reference proteome</keyword>
<dbReference type="PROSITE" id="PS50043">
    <property type="entry name" value="HTH_LUXR_2"/>
    <property type="match status" value="1"/>
</dbReference>
<dbReference type="STRING" id="1437059.A6A05_18645"/>
<dbReference type="InterPro" id="IPR016032">
    <property type="entry name" value="Sig_transdc_resp-reg_C-effctor"/>
</dbReference>
<dbReference type="GO" id="GO:0003677">
    <property type="term" value="F:DNA binding"/>
    <property type="evidence" value="ECO:0007669"/>
    <property type="project" value="UniProtKB-KW"/>
</dbReference>
<dbReference type="CDD" id="cd06170">
    <property type="entry name" value="LuxR_C_like"/>
    <property type="match status" value="1"/>
</dbReference>
<dbReference type="SMART" id="SM00421">
    <property type="entry name" value="HTH_LUXR"/>
    <property type="match status" value="1"/>
</dbReference>
<dbReference type="InterPro" id="IPR000792">
    <property type="entry name" value="Tscrpt_reg_LuxR_C"/>
</dbReference>
<organism evidence="5 6">
    <name type="scientific">Magnetospirillum moscoviense</name>
    <dbReference type="NCBI Taxonomy" id="1437059"/>
    <lineage>
        <taxon>Bacteria</taxon>
        <taxon>Pseudomonadati</taxon>
        <taxon>Pseudomonadota</taxon>
        <taxon>Alphaproteobacteria</taxon>
        <taxon>Rhodospirillales</taxon>
        <taxon>Rhodospirillaceae</taxon>
        <taxon>Magnetospirillum</taxon>
    </lineage>
</organism>
<evidence type="ECO:0000259" key="4">
    <source>
        <dbReference type="PROSITE" id="PS50043"/>
    </source>
</evidence>
<reference evidence="5 6" key="1">
    <citation type="submission" date="2016-04" db="EMBL/GenBank/DDBJ databases">
        <title>Draft genome sequence of freshwater magnetotactic bacteria Magnetospirillum marisnigri SP-1 and Magnetospirillum moscoviense BB-1.</title>
        <authorList>
            <person name="Koziaeva V."/>
            <person name="Dziuba M.V."/>
            <person name="Ivanov T.M."/>
            <person name="Kuznetsov B."/>
            <person name="Grouzdev D.S."/>
        </authorList>
    </citation>
    <scope>NUCLEOTIDE SEQUENCE [LARGE SCALE GENOMIC DNA]</scope>
    <source>
        <strain evidence="5 6">BB-1</strain>
    </source>
</reference>
<dbReference type="RefSeq" id="WP_068496607.1">
    <property type="nucleotide sequence ID" value="NZ_LWQU01000017.1"/>
</dbReference>
<protein>
    <recommendedName>
        <fullName evidence="4">HTH luxR-type domain-containing protein</fullName>
    </recommendedName>
</protein>
<keyword evidence="3" id="KW-0804">Transcription</keyword>
<dbReference type="SUPFAM" id="SSF75516">
    <property type="entry name" value="Pheromone-binding domain of LuxR-like quorum-sensing transcription factors"/>
    <property type="match status" value="1"/>
</dbReference>
<evidence type="ECO:0000256" key="3">
    <source>
        <dbReference type="ARBA" id="ARBA00023163"/>
    </source>
</evidence>
<dbReference type="Gene3D" id="1.10.10.10">
    <property type="entry name" value="Winged helix-like DNA-binding domain superfamily/Winged helix DNA-binding domain"/>
    <property type="match status" value="1"/>
</dbReference>
<dbReference type="InterPro" id="IPR005143">
    <property type="entry name" value="TF_LuxR_autoind-bd_dom"/>
</dbReference>
<dbReference type="GO" id="GO:0006355">
    <property type="term" value="P:regulation of DNA-templated transcription"/>
    <property type="evidence" value="ECO:0007669"/>
    <property type="project" value="InterPro"/>
</dbReference>
<evidence type="ECO:0000256" key="2">
    <source>
        <dbReference type="ARBA" id="ARBA00023125"/>
    </source>
</evidence>
<dbReference type="SUPFAM" id="SSF46894">
    <property type="entry name" value="C-terminal effector domain of the bipartite response regulators"/>
    <property type="match status" value="1"/>
</dbReference>